<dbReference type="PANTHER" id="PTHR37302">
    <property type="entry name" value="SLR1116 PROTEIN"/>
    <property type="match status" value="1"/>
</dbReference>
<organism evidence="4 5">
    <name type="scientific">Peribacillus psychrosaccharolyticus</name>
    <name type="common">Bacillus psychrosaccharolyticus</name>
    <dbReference type="NCBI Taxonomy" id="1407"/>
    <lineage>
        <taxon>Bacteria</taxon>
        <taxon>Bacillati</taxon>
        <taxon>Bacillota</taxon>
        <taxon>Bacilli</taxon>
        <taxon>Bacillales</taxon>
        <taxon>Bacillaceae</taxon>
        <taxon>Peribacillus</taxon>
    </lineage>
</organism>
<dbReference type="Proteomes" id="UP000595254">
    <property type="component" value="Chromosome"/>
</dbReference>
<name>A0A974NKG5_PERPY</name>
<feature type="binding site" evidence="3">
    <location>
        <position position="44"/>
    </location>
    <ligand>
        <name>a divalent metal cation</name>
        <dbReference type="ChEBI" id="CHEBI:60240"/>
    </ligand>
</feature>
<keyword evidence="5" id="KW-1185">Reference proteome</keyword>
<proteinExistence type="inferred from homology"/>
<accession>A0A974NKG5</accession>
<gene>
    <name evidence="4" type="ORF">I6J18_17380</name>
</gene>
<dbReference type="GO" id="GO:0046872">
    <property type="term" value="F:metal ion binding"/>
    <property type="evidence" value="ECO:0007669"/>
    <property type="project" value="UniProtKB-KW"/>
</dbReference>
<dbReference type="PANTHER" id="PTHR37302:SF3">
    <property type="entry name" value="DAMAGE-INDUCIBLE PROTEIN DINB"/>
    <property type="match status" value="1"/>
</dbReference>
<dbReference type="Gene3D" id="1.20.120.450">
    <property type="entry name" value="dinb family like domain"/>
    <property type="match status" value="1"/>
</dbReference>
<feature type="binding site" evidence="3">
    <location>
        <position position="127"/>
    </location>
    <ligand>
        <name>a divalent metal cation</name>
        <dbReference type="ChEBI" id="CHEBI:60240"/>
    </ligand>
</feature>
<dbReference type="InterPro" id="IPR007837">
    <property type="entry name" value="DinB"/>
</dbReference>
<sequence>MLTLFQYNWQVREEWLQWCRGISASELAKERTGGMGSFRLTILHIIDVEYSWIRALMGKPDVEIDLTSYKTIDEIEDLSNKLQKENKAYLSEWLQDRENQMVYASWLNQSFTKGEIIRHIIVHEIHHIGQLSVWAREIGMKPVSANFIDRGLANE</sequence>
<dbReference type="InterPro" id="IPR034660">
    <property type="entry name" value="DinB/YfiT-like"/>
</dbReference>
<dbReference type="Pfam" id="PF05163">
    <property type="entry name" value="DinB"/>
    <property type="match status" value="1"/>
</dbReference>
<dbReference type="KEGG" id="ppsr:I6J18_17380"/>
<evidence type="ECO:0000256" key="3">
    <source>
        <dbReference type="PIRSR" id="PIRSR607837-1"/>
    </source>
</evidence>
<evidence type="ECO:0000313" key="4">
    <source>
        <dbReference type="EMBL" id="QQS99385.1"/>
    </source>
</evidence>
<dbReference type="EMBL" id="CP068053">
    <property type="protein sequence ID" value="QQS99385.1"/>
    <property type="molecule type" value="Genomic_DNA"/>
</dbReference>
<reference evidence="4 5" key="1">
    <citation type="submission" date="2021-01" db="EMBL/GenBank/DDBJ databases">
        <title>FDA dAtabase for Regulatory Grade micrObial Sequences (FDA-ARGOS): Supporting development and validation of Infectious Disease Dx tests.</title>
        <authorList>
            <person name="Nelson B."/>
            <person name="Plummer A."/>
            <person name="Tallon L."/>
            <person name="Sadzewicz L."/>
            <person name="Zhao X."/>
            <person name="Boylan J."/>
            <person name="Ott S."/>
            <person name="Bowen H."/>
            <person name="Vavikolanu K."/>
            <person name="Mehta A."/>
            <person name="Aluvathingal J."/>
            <person name="Nadendla S."/>
            <person name="Myers T."/>
            <person name="Yan Y."/>
            <person name="Sichtig H."/>
        </authorList>
    </citation>
    <scope>NUCLEOTIDE SEQUENCE [LARGE SCALE GENOMIC DNA]</scope>
    <source>
        <strain evidence="4 5">FDAARGOS_1161</strain>
    </source>
</reference>
<protein>
    <submittedName>
        <fullName evidence="4">DinB family protein</fullName>
    </submittedName>
</protein>
<dbReference type="RefSeq" id="WP_040374309.1">
    <property type="nucleotide sequence ID" value="NZ_CP068053.1"/>
</dbReference>
<dbReference type="SUPFAM" id="SSF109854">
    <property type="entry name" value="DinB/YfiT-like putative metalloenzymes"/>
    <property type="match status" value="1"/>
</dbReference>
<keyword evidence="2 3" id="KW-0479">Metal-binding</keyword>
<evidence type="ECO:0000256" key="2">
    <source>
        <dbReference type="ARBA" id="ARBA00022723"/>
    </source>
</evidence>
<dbReference type="AlphaFoldDB" id="A0A974NKG5"/>
<evidence type="ECO:0000313" key="5">
    <source>
        <dbReference type="Proteomes" id="UP000595254"/>
    </source>
</evidence>
<feature type="binding site" evidence="3">
    <location>
        <position position="123"/>
    </location>
    <ligand>
        <name>a divalent metal cation</name>
        <dbReference type="ChEBI" id="CHEBI:60240"/>
    </ligand>
</feature>
<evidence type="ECO:0000256" key="1">
    <source>
        <dbReference type="ARBA" id="ARBA00008635"/>
    </source>
</evidence>
<comment type="similarity">
    <text evidence="1">Belongs to the DinB family.</text>
</comment>